<dbReference type="AlphaFoldDB" id="F2Q856"/>
<evidence type="ECO:0000313" key="1">
    <source>
        <dbReference type="EMBL" id="CAX67787.1"/>
    </source>
</evidence>
<gene>
    <name evidence="1" type="ORF">Y69_0020</name>
</gene>
<organism evidence="1">
    <name type="scientific">Yersinia enterocolitica</name>
    <dbReference type="NCBI Taxonomy" id="630"/>
    <lineage>
        <taxon>Bacteria</taxon>
        <taxon>Pseudomonadati</taxon>
        <taxon>Pseudomonadota</taxon>
        <taxon>Gammaproteobacteria</taxon>
        <taxon>Enterobacterales</taxon>
        <taxon>Yersiniaceae</taxon>
        <taxon>Yersinia</taxon>
    </lineage>
</organism>
<dbReference type="EMBL" id="FN298493">
    <property type="protein sequence ID" value="CAX67787.1"/>
    <property type="molecule type" value="Genomic_DNA"/>
</dbReference>
<protein>
    <submittedName>
        <fullName evidence="1">Uncharacterized protein</fullName>
    </submittedName>
</protein>
<reference evidence="1" key="1">
    <citation type="submission" date="2009-04" db="EMBL/GenBank/DDBJ databases">
        <title>Novel enterobacterial integrative and conjugative elements (ICEs), including a mobilisable relateive of SPI-7.</title>
        <authorList>
            <person name="Seth-Smith H.M."/>
        </authorList>
    </citation>
    <scope>NUCLEOTIDE SEQUENCE</scope>
    <source>
        <strain evidence="1">Y69</strain>
    </source>
</reference>
<sequence>MLSIQLHLVVPVQNLLGTHLRDVFFPNFTGLRQRRLARQVVNRYALADKVFERKNKLNTYIGTPYNNLKSHVEMHNALNNDSCNEVLLIGRPNLRLYRDFPATTKILLDSITYCLQGMVSRLSLP</sequence>
<proteinExistence type="predicted"/>
<accession>F2Q856</accession>
<name>F2Q856_YEREN</name>